<evidence type="ECO:0000313" key="2">
    <source>
        <dbReference type="Proteomes" id="UP000199087"/>
    </source>
</evidence>
<dbReference type="OrthoDB" id="9805585at2"/>
<keyword evidence="1" id="KW-0489">Methyltransferase</keyword>
<dbReference type="RefSeq" id="WP_090635480.1">
    <property type="nucleotide sequence ID" value="NZ_CVRB01000003.1"/>
</dbReference>
<keyword evidence="2" id="KW-1185">Reference proteome</keyword>
<evidence type="ECO:0000313" key="1">
    <source>
        <dbReference type="EMBL" id="CRK83206.1"/>
    </source>
</evidence>
<dbReference type="CDD" id="cd02440">
    <property type="entry name" value="AdoMet_MTases"/>
    <property type="match status" value="1"/>
</dbReference>
<dbReference type="AlphaFoldDB" id="A0A0U1NYW9"/>
<name>A0A0U1NYW9_9BACI</name>
<dbReference type="InterPro" id="IPR029063">
    <property type="entry name" value="SAM-dependent_MTases_sf"/>
</dbReference>
<dbReference type="GO" id="GO:0008168">
    <property type="term" value="F:methyltransferase activity"/>
    <property type="evidence" value="ECO:0007669"/>
    <property type="project" value="UniProtKB-KW"/>
</dbReference>
<dbReference type="GO" id="GO:0032259">
    <property type="term" value="P:methylation"/>
    <property type="evidence" value="ECO:0007669"/>
    <property type="project" value="UniProtKB-KW"/>
</dbReference>
<dbReference type="Gene3D" id="3.40.50.150">
    <property type="entry name" value="Vaccinia Virus protein VP39"/>
    <property type="match status" value="1"/>
</dbReference>
<reference evidence="2" key="1">
    <citation type="submission" date="2015-05" db="EMBL/GenBank/DDBJ databases">
        <authorList>
            <person name="Urmite Genomes"/>
        </authorList>
    </citation>
    <scope>NUCLEOTIDE SEQUENCE [LARGE SCALE GENOMIC DNA]</scope>
    <source>
        <strain evidence="2">LF1</strain>
    </source>
</reference>
<accession>A0A0U1NYW9</accession>
<organism evidence="1 2">
    <name type="scientific">Neobacillus massiliamazoniensis</name>
    <dbReference type="NCBI Taxonomy" id="1499688"/>
    <lineage>
        <taxon>Bacteria</taxon>
        <taxon>Bacillati</taxon>
        <taxon>Bacillota</taxon>
        <taxon>Bacilli</taxon>
        <taxon>Bacillales</taxon>
        <taxon>Bacillaceae</taxon>
        <taxon>Neobacillus</taxon>
    </lineage>
</organism>
<dbReference type="STRING" id="1499688.BN000_03166"/>
<dbReference type="Proteomes" id="UP000199087">
    <property type="component" value="Unassembled WGS sequence"/>
</dbReference>
<protein>
    <submittedName>
        <fullName evidence="1">Ribosomal RNA adenine dimethylase domain protein</fullName>
    </submittedName>
</protein>
<keyword evidence="1" id="KW-0808">Transferase</keyword>
<proteinExistence type="predicted"/>
<dbReference type="SUPFAM" id="SSF53335">
    <property type="entry name" value="S-adenosyl-L-methionine-dependent methyltransferases"/>
    <property type="match status" value="1"/>
</dbReference>
<dbReference type="EMBL" id="CVRB01000003">
    <property type="protein sequence ID" value="CRK83206.1"/>
    <property type="molecule type" value="Genomic_DNA"/>
</dbReference>
<gene>
    <name evidence="1" type="ORF">BN000_03166</name>
</gene>
<sequence>MKWIKFLIESIKAPRTVGAIAPSQNKLAKEMMADIDFDSATCIVEYGPGTGVFTDELINKKGKHTKLIIIENNKVFYDLLGVKYSNCDNIIIINDSAENIGEHLKKHSIERVDYIVSGLPFTSLPKHISNKILAATREILKEGGMFITFQYTLLKKDYIAGYFKSVNYCRVLLNFPPAYVLRCKNA</sequence>